<dbReference type="EMBL" id="FNTL01000005">
    <property type="protein sequence ID" value="SEE89910.1"/>
    <property type="molecule type" value="Genomic_DNA"/>
</dbReference>
<evidence type="ECO:0000313" key="2">
    <source>
        <dbReference type="Proteomes" id="UP000183407"/>
    </source>
</evidence>
<sequence length="76" mass="8235">MMSESKKEFVALRLDEVIHEWEANAPAGGSGTEGAEGPLVTAQRHRAEIDTATDDRVDEIAAVYPEIAEAWASHEA</sequence>
<dbReference type="AlphaFoldDB" id="A0A1H5MLA6"/>
<evidence type="ECO:0000313" key="1">
    <source>
        <dbReference type="EMBL" id="SEE89910.1"/>
    </source>
</evidence>
<reference evidence="2" key="1">
    <citation type="submission" date="2016-10" db="EMBL/GenBank/DDBJ databases">
        <authorList>
            <person name="Varghese N."/>
        </authorList>
    </citation>
    <scope>NUCLEOTIDE SEQUENCE [LARGE SCALE GENOMIC DNA]</scope>
    <source>
        <strain evidence="2">DSM 44719</strain>
    </source>
</reference>
<accession>A0A1H5MLA6</accession>
<name>A0A1H5MLA6_RHOJO</name>
<organism evidence="1 2">
    <name type="scientific">Rhodococcus jostii</name>
    <dbReference type="NCBI Taxonomy" id="132919"/>
    <lineage>
        <taxon>Bacteria</taxon>
        <taxon>Bacillati</taxon>
        <taxon>Actinomycetota</taxon>
        <taxon>Actinomycetes</taxon>
        <taxon>Mycobacteriales</taxon>
        <taxon>Nocardiaceae</taxon>
        <taxon>Rhodococcus</taxon>
    </lineage>
</organism>
<proteinExistence type="predicted"/>
<protein>
    <submittedName>
        <fullName evidence="1">Uncharacterized protein</fullName>
    </submittedName>
</protein>
<dbReference type="Proteomes" id="UP000183407">
    <property type="component" value="Unassembled WGS sequence"/>
</dbReference>
<gene>
    <name evidence="1" type="ORF">SAMN04490220_9085</name>
</gene>